<name>A0A0R3SXC1_HYMDI</name>
<evidence type="ECO:0000256" key="1">
    <source>
        <dbReference type="SAM" id="MobiDB-lite"/>
    </source>
</evidence>
<feature type="compositionally biased region" description="Low complexity" evidence="1">
    <location>
        <begin position="457"/>
        <end position="466"/>
    </location>
</feature>
<gene>
    <name evidence="3" type="ORF">HDID_LOCUS10382</name>
</gene>
<reference evidence="3 4" key="2">
    <citation type="submission" date="2018-11" db="EMBL/GenBank/DDBJ databases">
        <authorList>
            <consortium name="Pathogen Informatics"/>
        </authorList>
    </citation>
    <scope>NUCLEOTIDE SEQUENCE [LARGE SCALE GENOMIC DNA]</scope>
</reference>
<dbReference type="AlphaFoldDB" id="A0A0R3SXC1"/>
<organism evidence="5">
    <name type="scientific">Hymenolepis diminuta</name>
    <name type="common">Rat tapeworm</name>
    <dbReference type="NCBI Taxonomy" id="6216"/>
    <lineage>
        <taxon>Eukaryota</taxon>
        <taxon>Metazoa</taxon>
        <taxon>Spiralia</taxon>
        <taxon>Lophotrochozoa</taxon>
        <taxon>Platyhelminthes</taxon>
        <taxon>Cestoda</taxon>
        <taxon>Eucestoda</taxon>
        <taxon>Cyclophyllidea</taxon>
        <taxon>Hymenolepididae</taxon>
        <taxon>Hymenolepis</taxon>
    </lineage>
</organism>
<dbReference type="WBParaSite" id="HDID_0001038401-mRNA-1">
    <property type="protein sequence ID" value="HDID_0001038401-mRNA-1"/>
    <property type="gene ID" value="HDID_0001038401"/>
</dbReference>
<feature type="region of interest" description="Disordered" evidence="1">
    <location>
        <begin position="454"/>
        <end position="474"/>
    </location>
</feature>
<evidence type="ECO:0000313" key="5">
    <source>
        <dbReference type="WBParaSite" id="HDID_0001038401-mRNA-1"/>
    </source>
</evidence>
<evidence type="ECO:0000259" key="2">
    <source>
        <dbReference type="Pfam" id="PF23760"/>
    </source>
</evidence>
<dbReference type="EMBL" id="UYSG01011654">
    <property type="protein sequence ID" value="VDL63217.1"/>
    <property type="molecule type" value="Genomic_DNA"/>
</dbReference>
<feature type="region of interest" description="Disordered" evidence="1">
    <location>
        <begin position="363"/>
        <end position="395"/>
    </location>
</feature>
<dbReference type="InterPro" id="IPR036322">
    <property type="entry name" value="WD40_repeat_dom_sf"/>
</dbReference>
<dbReference type="SUPFAM" id="SSF50978">
    <property type="entry name" value="WD40 repeat-like"/>
    <property type="match status" value="1"/>
</dbReference>
<dbReference type="Pfam" id="PF23760">
    <property type="entry name" value="Beta-prop_DCAF12"/>
    <property type="match status" value="1"/>
</dbReference>
<dbReference type="InterPro" id="IPR015943">
    <property type="entry name" value="WD40/YVTN_repeat-like_dom_sf"/>
</dbReference>
<dbReference type="Gene3D" id="2.130.10.10">
    <property type="entry name" value="YVTN repeat-like/Quinoprotein amine dehydrogenase"/>
    <property type="match status" value="1"/>
</dbReference>
<sequence>QNISILPHLFARELGYKRRRIEVDPSLYAKRLSLVLRGREIPIKNRDKIFASQWLTHDEILIGTKCNNLGLLNIKTNDVIDIPLYQSRNDSCTCGIHAIQKNQSETLFATGGERVNDIGVYALPSLSPLCLLEKHHWECIFDLRFVGDDVLAACSREARLALWKLPEDDMNSSPAINHDPGSSITDPNPIPFYPSLSEPSGSTFRTGPDKFRAIEYLPTQDCMAVISMTHQFYMYNLTTLKSSISVNLEPYFEMSIMSSDIEGVAMRRWPTNPHILAMATRRSVLIFDVRTRYPARTLTPSCIQPPEYFNSSNGCVRSLNYSGNILSYGTSTGNVHFYDLVADKHLPTHFDCVNVTKNVIKSTDSNNSDQSDGDLPDLASSAVRRRSDSYSRSSSRSSAYTSRWSVEDLNLLNFIESLPAPQTVRERTLIATTNRRRIINNPVRITVRNLHSTSPTVEVSSDVNDSTDSDHSPEMLEDPLFSSSLSNVTFSNINFYHSPPPPRSYHAVYTHEYDPSGTRLFTAGGPIITAYSGNFAVLWDIMDPFHFPPPNEIFSNRPSLISAYQTGTRGELESLQQECTDSELLQIMKRKIERSCRRKRSRSEAPTVLRMGVGELLSRLDSNALPLKSECHLSEPLKFVKSPEDKQISEKYLEDLRKASRFCQEKLSILKKLDQLRNARIGQLRGQDRLIPQEIDNIFESRKASILNDLESAQMTINKLTIRIKNTQRKLVSQSTGITVDSISTDEIIPMGLPSSVRYALFGSFNYGGSTKWIKFYSQCNRNFSDFLRIR</sequence>
<protein>
    <submittedName>
        <fullName evidence="5">DDB1-and CUL4-associated factor 6</fullName>
    </submittedName>
</protein>
<feature type="domain" description="DDB1- and CUL4-associated factor 12 beta-propeller" evidence="2">
    <location>
        <begin position="35"/>
        <end position="347"/>
    </location>
</feature>
<dbReference type="InterPro" id="IPR056151">
    <property type="entry name" value="Beta-prop_DCAF12"/>
</dbReference>
<dbReference type="OrthoDB" id="9610195at2759"/>
<accession>A0A0R3SXC1</accession>
<evidence type="ECO:0000313" key="3">
    <source>
        <dbReference type="EMBL" id="VDL63217.1"/>
    </source>
</evidence>
<dbReference type="STRING" id="6216.A0A0R3SXC1"/>
<proteinExistence type="predicted"/>
<dbReference type="Proteomes" id="UP000274504">
    <property type="component" value="Unassembled WGS sequence"/>
</dbReference>
<evidence type="ECO:0000313" key="4">
    <source>
        <dbReference type="Proteomes" id="UP000274504"/>
    </source>
</evidence>
<reference evidence="5" key="1">
    <citation type="submission" date="2017-02" db="UniProtKB">
        <authorList>
            <consortium name="WormBaseParasite"/>
        </authorList>
    </citation>
    <scope>IDENTIFICATION</scope>
</reference>